<protein>
    <submittedName>
        <fullName evidence="1">Uncharacterized protein</fullName>
    </submittedName>
</protein>
<organism evidence="1">
    <name type="scientific">bioreactor metagenome</name>
    <dbReference type="NCBI Taxonomy" id="1076179"/>
    <lineage>
        <taxon>unclassified sequences</taxon>
        <taxon>metagenomes</taxon>
        <taxon>ecological metagenomes</taxon>
    </lineage>
</organism>
<comment type="caution">
    <text evidence="1">The sequence shown here is derived from an EMBL/GenBank/DDBJ whole genome shotgun (WGS) entry which is preliminary data.</text>
</comment>
<reference evidence="1" key="1">
    <citation type="submission" date="2019-08" db="EMBL/GenBank/DDBJ databases">
        <authorList>
            <person name="Kucharzyk K."/>
            <person name="Murdoch R.W."/>
            <person name="Higgins S."/>
            <person name="Loffler F."/>
        </authorList>
    </citation>
    <scope>NUCLEOTIDE SEQUENCE</scope>
</reference>
<proteinExistence type="predicted"/>
<accession>A0A645BW54</accession>
<dbReference type="EMBL" id="VSSQ01023049">
    <property type="protein sequence ID" value="MPM69746.1"/>
    <property type="molecule type" value="Genomic_DNA"/>
</dbReference>
<dbReference type="Gene3D" id="3.30.70.2700">
    <property type="match status" value="1"/>
</dbReference>
<name>A0A645BW54_9ZZZZ</name>
<gene>
    <name evidence="1" type="ORF">SDC9_116694</name>
</gene>
<evidence type="ECO:0000313" key="1">
    <source>
        <dbReference type="EMBL" id="MPM69746.1"/>
    </source>
</evidence>
<dbReference type="AlphaFoldDB" id="A0A645BW54"/>
<sequence>MLRVSNIKISINDDKSKMLKLVLNKLKIKENELIKYHIFKESIDERKKVKIDFV</sequence>